<organism evidence="1 2">
    <name type="scientific">Larkinella humicola</name>
    <dbReference type="NCBI Taxonomy" id="2607654"/>
    <lineage>
        <taxon>Bacteria</taxon>
        <taxon>Pseudomonadati</taxon>
        <taxon>Bacteroidota</taxon>
        <taxon>Cytophagia</taxon>
        <taxon>Cytophagales</taxon>
        <taxon>Spirosomataceae</taxon>
        <taxon>Larkinella</taxon>
    </lineage>
</organism>
<dbReference type="AlphaFoldDB" id="A0A5N1JSY9"/>
<sequence>MNALIDLKQIQYLEDETNNQARFLRESSFGWANVDIDNDAFRGMMTAHFQATNLNNQLRSLHQACKDYSVGNFEPYLDLFNRYRTELGGTWGYDPFAHLAHYFNAEYTTALPAVIEQYDCLVYMDCGYPKERNEQLEGIRKNNTGTNYSSNVVIDIEIGPSLKGYDEFYARCLSLINEYRKIGDVEECAKKILALFEPSVFKSRTS</sequence>
<accession>A0A5N1JSY9</accession>
<dbReference type="RefSeq" id="WP_138990296.1">
    <property type="nucleotide sequence ID" value="NZ_VTWS01000001.1"/>
</dbReference>
<proteinExistence type="predicted"/>
<evidence type="ECO:0000313" key="2">
    <source>
        <dbReference type="Proteomes" id="UP000326344"/>
    </source>
</evidence>
<protein>
    <submittedName>
        <fullName evidence="1">Uncharacterized protein</fullName>
    </submittedName>
</protein>
<name>A0A5N1JSY9_9BACT</name>
<dbReference type="Proteomes" id="UP000326344">
    <property type="component" value="Unassembled WGS sequence"/>
</dbReference>
<reference evidence="1 2" key="1">
    <citation type="submission" date="2019-09" db="EMBL/GenBank/DDBJ databases">
        <title>Genome Sequence of Larkinella sp MA1.</title>
        <authorList>
            <person name="Srinivasan S."/>
        </authorList>
    </citation>
    <scope>NUCLEOTIDE SEQUENCE [LARGE SCALE GENOMIC DNA]</scope>
    <source>
        <strain evidence="1 2">MA1</strain>
    </source>
</reference>
<dbReference type="EMBL" id="VTWS01000001">
    <property type="protein sequence ID" value="KAA9356893.1"/>
    <property type="molecule type" value="Genomic_DNA"/>
</dbReference>
<comment type="caution">
    <text evidence="1">The sequence shown here is derived from an EMBL/GenBank/DDBJ whole genome shotgun (WGS) entry which is preliminary data.</text>
</comment>
<gene>
    <name evidence="1" type="ORF">F0P93_03895</name>
</gene>
<evidence type="ECO:0000313" key="1">
    <source>
        <dbReference type="EMBL" id="KAA9356893.1"/>
    </source>
</evidence>
<keyword evidence="2" id="KW-1185">Reference proteome</keyword>